<evidence type="ECO:0000313" key="2">
    <source>
        <dbReference type="Proteomes" id="UP000502917"/>
    </source>
</evidence>
<accession>M1Q6J5</accession>
<protein>
    <submittedName>
        <fullName evidence="1">Uncharacterized protein</fullName>
    </submittedName>
</protein>
<gene>
    <name evidence="1" type="ORF">CPYG_00189</name>
</gene>
<name>M1Q6J5_9CAUD</name>
<organism evidence="1 2">
    <name type="scientific">Cyanophage P-SS1</name>
    <dbReference type="NCBI Taxonomy" id="889957"/>
    <lineage>
        <taxon>Viruses</taxon>
        <taxon>Duplodnaviria</taxon>
        <taxon>Heunggongvirae</taxon>
        <taxon>Uroviricota</taxon>
        <taxon>Caudoviricetes</taxon>
        <taxon>Pantevenvirales</taxon>
        <taxon>Kyanoviridae</taxon>
        <taxon>Ronodorvirus</taxon>
        <taxon>Ronodorvirus ssm4</taxon>
    </lineage>
</organism>
<reference evidence="1 2" key="1">
    <citation type="submission" date="2010-12" db="EMBL/GenBank/DDBJ databases">
        <title>The Genome Sequence of Cyanophage P-SS1.</title>
        <authorList>
            <consortium name="The Broad Institute Genome Sequencing Platform"/>
            <person name="Henn M.R."/>
            <person name="Sullivan M.S."/>
            <person name="Osburne M.S."/>
            <person name="Levin J."/>
            <person name="Malboeuf C."/>
            <person name="Casali M."/>
            <person name="Russ C."/>
            <person name="Lennon N."/>
            <person name="Chapman S.B."/>
            <person name="Erlich R."/>
            <person name="Young S.K."/>
            <person name="Yandava C."/>
            <person name="Zeng Q."/>
            <person name="Alvarado L."/>
            <person name="Anderson S."/>
            <person name="Berlin A."/>
            <person name="Chen Z."/>
            <person name="Freedman E."/>
            <person name="Gellesch M."/>
            <person name="Goldberg J."/>
            <person name="Green L."/>
            <person name="Griggs A."/>
            <person name="Gujja S."/>
            <person name="Heilman E.R."/>
            <person name="Heiman D."/>
            <person name="Hollinger A."/>
            <person name="Howarth C."/>
            <person name="Larson L."/>
            <person name="Mehta T."/>
            <person name="Pearson M."/>
            <person name="Roberts A."/>
            <person name="Ryan E."/>
            <person name="Saif S."/>
            <person name="Shea T."/>
            <person name="Shenoy N."/>
            <person name="Sisk P."/>
            <person name="Stolte C."/>
            <person name="Sykes S."/>
            <person name="White J."/>
            <person name="Yu Q."/>
            <person name="Coleman M.L."/>
            <person name="Huang K.H."/>
            <person name="Weigele P.R."/>
            <person name="DeFrancesco A.S."/>
            <person name="Kern S.E."/>
            <person name="Thompson L.R."/>
            <person name="Fu R."/>
            <person name="Hombeck B."/>
            <person name="Chisholm S.W."/>
            <person name="Haas B."/>
            <person name="Nusbaum C."/>
            <person name="Birren B."/>
        </authorList>
    </citation>
    <scope>NUCLEOTIDE SEQUENCE [LARGE SCALE GENOMIC DNA]</scope>
    <source>
        <strain evidence="1 2">P-SS1</strain>
    </source>
</reference>
<dbReference type="EMBL" id="JF974306">
    <property type="protein sequence ID" value="AGF91483.1"/>
    <property type="molecule type" value="Genomic_DNA"/>
</dbReference>
<evidence type="ECO:0000313" key="1">
    <source>
        <dbReference type="EMBL" id="AGF91483.1"/>
    </source>
</evidence>
<proteinExistence type="predicted"/>
<dbReference type="Proteomes" id="UP000502917">
    <property type="component" value="Segment"/>
</dbReference>
<sequence>MKIIPWDQIKLKNWRLIYSEDDQFKKFEYLKLVQKPDRVNGVHLISPFELKTINNVMRGVLSSKRSGYLPDKLTSLSGLLEPGWSSMSWAIPYIVVENEKNQFDRRHTLKNIIELITAYGYRIPHVYGAEYERVWTDDPDDIINDLSTESITMIAGMWGNNNGPVPADTKDHNFIGLSCYIIKKEEETKFGKGYLTNDETIKDILIAMGAMTRYKRNESFVKNMVTRIRQSLEDVNSKSHLPAINNVGLEDQVKEFMRENSEWGKDNTENDESFFSMRTYTDKTNITNATAEEILAAAVRKEKLNRKHGTDKVTKIMMYDLKDAENTTAIVSARKKLIETLKNRWELKRDSAYIPVYEKLKPGVFEEKTLSDLNFEIWFYPQIQGETEPILQPFI</sequence>